<keyword evidence="1" id="KW-0511">Multifunctional enzyme</keyword>
<dbReference type="InterPro" id="IPR036397">
    <property type="entry name" value="RNaseH_sf"/>
</dbReference>
<organism evidence="4">
    <name type="scientific">Oryza sativa subsp. japonica</name>
    <name type="common">Rice</name>
    <dbReference type="NCBI Taxonomy" id="39947"/>
    <lineage>
        <taxon>Eukaryota</taxon>
        <taxon>Viridiplantae</taxon>
        <taxon>Streptophyta</taxon>
        <taxon>Embryophyta</taxon>
        <taxon>Tracheophyta</taxon>
        <taxon>Spermatophyta</taxon>
        <taxon>Magnoliopsida</taxon>
        <taxon>Liliopsida</taxon>
        <taxon>Poales</taxon>
        <taxon>Poaceae</taxon>
        <taxon>BOP clade</taxon>
        <taxon>Oryzoideae</taxon>
        <taxon>Oryzeae</taxon>
        <taxon>Oryzinae</taxon>
        <taxon>Oryza</taxon>
        <taxon>Oryza sativa</taxon>
    </lineage>
</organism>
<dbReference type="GO" id="GO:0003676">
    <property type="term" value="F:nucleic acid binding"/>
    <property type="evidence" value="ECO:0007669"/>
    <property type="project" value="InterPro"/>
</dbReference>
<dbReference type="SUPFAM" id="SSF53098">
    <property type="entry name" value="Ribonuclease H-like"/>
    <property type="match status" value="1"/>
</dbReference>
<dbReference type="InterPro" id="IPR043128">
    <property type="entry name" value="Rev_trsase/Diguanyl_cyclase"/>
</dbReference>
<dbReference type="Gene3D" id="3.30.70.270">
    <property type="match status" value="2"/>
</dbReference>
<reference evidence="4" key="3">
    <citation type="submission" date="2006-01" db="EMBL/GenBank/DDBJ databases">
        <authorList>
            <person name="Buell R."/>
        </authorList>
    </citation>
    <scope>NUCLEOTIDE SEQUENCE</scope>
</reference>
<dbReference type="PROSITE" id="PS50879">
    <property type="entry name" value="RNASE_H_1"/>
    <property type="match status" value="1"/>
</dbReference>
<dbReference type="Pfam" id="PF17919">
    <property type="entry name" value="RT_RNaseH_2"/>
    <property type="match status" value="1"/>
</dbReference>
<dbReference type="Gene3D" id="3.30.420.10">
    <property type="entry name" value="Ribonuclease H-like superfamily/Ribonuclease H"/>
    <property type="match status" value="1"/>
</dbReference>
<dbReference type="CDD" id="cd01647">
    <property type="entry name" value="RT_LTR"/>
    <property type="match status" value="1"/>
</dbReference>
<evidence type="ECO:0000259" key="3">
    <source>
        <dbReference type="PROSITE" id="PS50879"/>
    </source>
</evidence>
<evidence type="ECO:0000256" key="1">
    <source>
        <dbReference type="ARBA" id="ARBA00023268"/>
    </source>
</evidence>
<dbReference type="InterPro" id="IPR050951">
    <property type="entry name" value="Retrovirus_Pol_polyprotein"/>
</dbReference>
<dbReference type="Gene3D" id="3.10.10.10">
    <property type="entry name" value="HIV Type 1 Reverse Transcriptase, subunit A, domain 1"/>
    <property type="match status" value="1"/>
</dbReference>
<dbReference type="InterPro" id="IPR005162">
    <property type="entry name" value="Retrotrans_gag_dom"/>
</dbReference>
<gene>
    <name evidence="4" type="ordered locus">LOC_Os12g22260</name>
</gene>
<proteinExistence type="predicted"/>
<dbReference type="EMBL" id="DP000011">
    <property type="protein sequence ID" value="ABA97860.1"/>
    <property type="molecule type" value="Genomic_DNA"/>
</dbReference>
<feature type="domain" description="RNase H type-1" evidence="3">
    <location>
        <begin position="861"/>
        <end position="955"/>
    </location>
</feature>
<feature type="region of interest" description="Disordered" evidence="2">
    <location>
        <begin position="204"/>
        <end position="259"/>
    </location>
</feature>
<reference evidence="4" key="2">
    <citation type="submission" date="2005-04" db="EMBL/GenBank/DDBJ databases">
        <authorList>
            <person name="Buell C.R."/>
            <person name="Wing R.A."/>
            <person name="McCombie W.A."/>
            <person name="Ouyang S."/>
        </authorList>
    </citation>
    <scope>NUCLEOTIDE SEQUENCE</scope>
</reference>
<feature type="compositionally biased region" description="Basic residues" evidence="2">
    <location>
        <begin position="227"/>
        <end position="236"/>
    </location>
</feature>
<dbReference type="PANTHER" id="PTHR37984:SF5">
    <property type="entry name" value="PROTEIN NYNRIN-LIKE"/>
    <property type="match status" value="1"/>
</dbReference>
<dbReference type="InterPro" id="IPR041577">
    <property type="entry name" value="RT_RNaseH_2"/>
</dbReference>
<dbReference type="InterPro" id="IPR000477">
    <property type="entry name" value="RT_dom"/>
</dbReference>
<dbReference type="Pfam" id="PF03732">
    <property type="entry name" value="Retrotrans_gag"/>
    <property type="match status" value="1"/>
</dbReference>
<dbReference type="PANTHER" id="PTHR37984">
    <property type="entry name" value="PROTEIN CBG26694"/>
    <property type="match status" value="1"/>
</dbReference>
<evidence type="ECO:0000313" key="4">
    <source>
        <dbReference type="EMBL" id="ABA97860.1"/>
    </source>
</evidence>
<dbReference type="CDD" id="cd09279">
    <property type="entry name" value="RNase_HI_like"/>
    <property type="match status" value="1"/>
</dbReference>
<accession>Q2QT09</accession>
<dbReference type="InterPro" id="IPR002156">
    <property type="entry name" value="RNaseH_domain"/>
</dbReference>
<dbReference type="SUPFAM" id="SSF56672">
    <property type="entry name" value="DNA/RNA polymerases"/>
    <property type="match status" value="1"/>
</dbReference>
<sequence>MAEEIPPTKTETVGPIMTDATTTIEIRRIIADNRRGTKFRPGSIDKYDGSTDPEEFLQVYSIVLYAAGADDNALANYLPVVLKGFARTWFVHLPPNSISSWEDLWQQFVANFQGTNKRHAIEDDLHTLSQNPGESLRDYIRRFNECKNTIPEITDASVIRAFKSGDRDRYTTQELATRRITYARKLFEIIDRCTHADDALRHKEGKSKVGDEKKKSIDKGAQESSKKRSRKSGKRKSSGEVLATEQVESSRRSNPQNEDSCKAWFPIHKTCNHAMEDCYVIKKELTRQLAIERRKRVRVVETAEEAATDNPDSTFLEYDLHVSHIFGGSMSYTSKREYKKAEHEITFDVAEFDTAYNAIIGRTALAKFMAASHYAYEVLKMPGPKGTITIQGNAKLAVQCDKRSLDMVEHTPNPPATTENPKKELALITFLRDNANVFAWQPSDMPGVPREVIEHKLMVRPDAKPVKQKLRRFAPDRKQAIREELDKLLKAGFIREVLYPEWLANPVMVRKANGKWRMCVEFTDLNKEFPKDHFSPPGIDQLLDSTVGCELLSFLDAYSGYHQISMAKEDEEKTAFITPFGVFCYTKMPFGLISAGNTYQRRIQGALSTQLGQNVEAYLNPEKCTFGVPSGKLLSFLVSGRGVEANPEKIKVIENMKSPTRLKEVQLLTGCMASLSRFVVRIGERGQPFFALLKKQDKFEWNQEAENAFIALKRYLPNPPVLAAPHMNEELFLYIAATPYSVSTVIVVEREKVQHPMYYVSEALRDTKIRYPPIQKLLYVVVMTSRKLRHYFQAHKVTVISSSLGELVRNKDMVGRIAKWVVELSQFDVHFVPRTTIKSQVLADFVADWTIPEDRPATHMDNKTWTMAFYGALNSQGAGAGFILTFPTGDQFKHAIHLNFRATNNMAEYEGLLAGIRTTAALGIKRLVVKGDSELVTNQVHKDYKCSSPELAPNI</sequence>
<name>Q2QT09_ORYSJ</name>
<protein>
    <submittedName>
        <fullName evidence="4">Retrotransposon protein, putative, Ty3-gypsy subclass</fullName>
    </submittedName>
</protein>
<dbReference type="Pfam" id="PF13456">
    <property type="entry name" value="RVT_3"/>
    <property type="match status" value="1"/>
</dbReference>
<dbReference type="AlphaFoldDB" id="Q2QT09"/>
<dbReference type="Pfam" id="PF00078">
    <property type="entry name" value="RVT_1"/>
    <property type="match status" value="1"/>
</dbReference>
<reference evidence="4" key="1">
    <citation type="journal article" date="2005" name="BMC Biol.">
        <title>The sequence of rice chromosomes 11 and 12, rich in disease resistance genes and recent gene duplications.</title>
        <authorList>
            <consortium name="The rice chromosomes 11 and 12 sequencing consortia"/>
        </authorList>
    </citation>
    <scope>NUCLEOTIDE SEQUENCE [LARGE SCALE GENOMIC DNA]</scope>
</reference>
<dbReference type="GO" id="GO:0004523">
    <property type="term" value="F:RNA-DNA hybrid ribonuclease activity"/>
    <property type="evidence" value="ECO:0007669"/>
    <property type="project" value="InterPro"/>
</dbReference>
<dbReference type="InterPro" id="IPR012337">
    <property type="entry name" value="RNaseH-like_sf"/>
</dbReference>
<dbReference type="InterPro" id="IPR043502">
    <property type="entry name" value="DNA/RNA_pol_sf"/>
</dbReference>
<feature type="compositionally biased region" description="Basic and acidic residues" evidence="2">
    <location>
        <begin position="204"/>
        <end position="226"/>
    </location>
</feature>
<evidence type="ECO:0000256" key="2">
    <source>
        <dbReference type="SAM" id="MobiDB-lite"/>
    </source>
</evidence>